<gene>
    <name evidence="1" type="ORF">NPIL_64711</name>
</gene>
<evidence type="ECO:0000313" key="1">
    <source>
        <dbReference type="EMBL" id="GFT04283.1"/>
    </source>
</evidence>
<dbReference type="AlphaFoldDB" id="A0A8X6NAX8"/>
<accession>A0A8X6NAX8</accession>
<organism evidence="1 2">
    <name type="scientific">Nephila pilipes</name>
    <name type="common">Giant wood spider</name>
    <name type="synonym">Nephila maculata</name>
    <dbReference type="NCBI Taxonomy" id="299642"/>
    <lineage>
        <taxon>Eukaryota</taxon>
        <taxon>Metazoa</taxon>
        <taxon>Ecdysozoa</taxon>
        <taxon>Arthropoda</taxon>
        <taxon>Chelicerata</taxon>
        <taxon>Arachnida</taxon>
        <taxon>Araneae</taxon>
        <taxon>Araneomorphae</taxon>
        <taxon>Entelegynae</taxon>
        <taxon>Araneoidea</taxon>
        <taxon>Nephilidae</taxon>
        <taxon>Nephila</taxon>
    </lineage>
</organism>
<evidence type="ECO:0000313" key="2">
    <source>
        <dbReference type="Proteomes" id="UP000887013"/>
    </source>
</evidence>
<proteinExistence type="predicted"/>
<name>A0A8X6NAX8_NEPPI</name>
<dbReference type="Proteomes" id="UP000887013">
    <property type="component" value="Unassembled WGS sequence"/>
</dbReference>
<reference evidence="1" key="1">
    <citation type="submission" date="2020-08" db="EMBL/GenBank/DDBJ databases">
        <title>Multicomponent nature underlies the extraordinary mechanical properties of spider dragline silk.</title>
        <authorList>
            <person name="Kono N."/>
            <person name="Nakamura H."/>
            <person name="Mori M."/>
            <person name="Yoshida Y."/>
            <person name="Ohtoshi R."/>
            <person name="Malay A.D."/>
            <person name="Moran D.A.P."/>
            <person name="Tomita M."/>
            <person name="Numata K."/>
            <person name="Arakawa K."/>
        </authorList>
    </citation>
    <scope>NUCLEOTIDE SEQUENCE</scope>
</reference>
<dbReference type="EMBL" id="BMAW01102429">
    <property type="protein sequence ID" value="GFT04283.1"/>
    <property type="molecule type" value="Genomic_DNA"/>
</dbReference>
<sequence>MAMYHGAGAGCWQAVLPRSAAPAGCALPNVCAGGSRRAGVFRCSGSAALAMRAAFCAVNVGARKVQCEALAAFWYVSYACGSVQLRRRAGPGAAAQGCSGWRFGTAQRNVRKAQNFFFFFIRQQRLASFR</sequence>
<protein>
    <submittedName>
        <fullName evidence="1">Uncharacterized protein</fullName>
    </submittedName>
</protein>
<comment type="caution">
    <text evidence="1">The sequence shown here is derived from an EMBL/GenBank/DDBJ whole genome shotgun (WGS) entry which is preliminary data.</text>
</comment>
<keyword evidence="2" id="KW-1185">Reference proteome</keyword>